<evidence type="ECO:0000256" key="2">
    <source>
        <dbReference type="SAM" id="SignalP"/>
    </source>
</evidence>
<gene>
    <name evidence="3" type="ORF">FB45DRAFT_888318</name>
</gene>
<keyword evidence="2" id="KW-0732">Signal</keyword>
<feature type="chain" id="PRO_5042106414" evidence="2">
    <location>
        <begin position="17"/>
        <end position="254"/>
    </location>
</feature>
<dbReference type="Proteomes" id="UP001221142">
    <property type="component" value="Unassembled WGS sequence"/>
</dbReference>
<accession>A0AAD7CMA3</accession>
<keyword evidence="1" id="KW-0472">Membrane</keyword>
<dbReference type="EMBL" id="JARKIF010000001">
    <property type="protein sequence ID" value="KAJ7650632.1"/>
    <property type="molecule type" value="Genomic_DNA"/>
</dbReference>
<dbReference type="AlphaFoldDB" id="A0AAD7CMA3"/>
<evidence type="ECO:0000313" key="3">
    <source>
        <dbReference type="EMBL" id="KAJ7650632.1"/>
    </source>
</evidence>
<protein>
    <submittedName>
        <fullName evidence="3">Uncharacterized protein</fullName>
    </submittedName>
</protein>
<feature type="signal peptide" evidence="2">
    <location>
        <begin position="1"/>
        <end position="16"/>
    </location>
</feature>
<reference evidence="3" key="1">
    <citation type="submission" date="2023-03" db="EMBL/GenBank/DDBJ databases">
        <title>Massive genome expansion in bonnet fungi (Mycena s.s.) driven by repeated elements and novel gene families across ecological guilds.</title>
        <authorList>
            <consortium name="Lawrence Berkeley National Laboratory"/>
            <person name="Harder C.B."/>
            <person name="Miyauchi S."/>
            <person name="Viragh M."/>
            <person name="Kuo A."/>
            <person name="Thoen E."/>
            <person name="Andreopoulos B."/>
            <person name="Lu D."/>
            <person name="Skrede I."/>
            <person name="Drula E."/>
            <person name="Henrissat B."/>
            <person name="Morin E."/>
            <person name="Kohler A."/>
            <person name="Barry K."/>
            <person name="LaButti K."/>
            <person name="Morin E."/>
            <person name="Salamov A."/>
            <person name="Lipzen A."/>
            <person name="Mereny Z."/>
            <person name="Hegedus B."/>
            <person name="Baldrian P."/>
            <person name="Stursova M."/>
            <person name="Weitz H."/>
            <person name="Taylor A."/>
            <person name="Grigoriev I.V."/>
            <person name="Nagy L.G."/>
            <person name="Martin F."/>
            <person name="Kauserud H."/>
        </authorList>
    </citation>
    <scope>NUCLEOTIDE SEQUENCE</scope>
    <source>
        <strain evidence="3">9284</strain>
    </source>
</reference>
<name>A0AAD7CMA3_9AGAR</name>
<proteinExistence type="predicted"/>
<evidence type="ECO:0000313" key="4">
    <source>
        <dbReference type="Proteomes" id="UP001221142"/>
    </source>
</evidence>
<keyword evidence="4" id="KW-1185">Reference proteome</keyword>
<organism evidence="3 4">
    <name type="scientific">Roridomyces roridus</name>
    <dbReference type="NCBI Taxonomy" id="1738132"/>
    <lineage>
        <taxon>Eukaryota</taxon>
        <taxon>Fungi</taxon>
        <taxon>Dikarya</taxon>
        <taxon>Basidiomycota</taxon>
        <taxon>Agaricomycotina</taxon>
        <taxon>Agaricomycetes</taxon>
        <taxon>Agaricomycetidae</taxon>
        <taxon>Agaricales</taxon>
        <taxon>Marasmiineae</taxon>
        <taxon>Mycenaceae</taxon>
        <taxon>Roridomyces</taxon>
    </lineage>
</organism>
<keyword evidence="1" id="KW-0812">Transmembrane</keyword>
<sequence length="254" mass="25152">MRTCLFAALLFSFAAAQTVTVTDGAGDVIVEVLTTDADGDPTTSIVSTVLPTAFTSTITATDPAGDVVQEQIIGDGDGNTQTQILQTLTPAGAAAANTPFTSTITTTNAAQQTVIEQLIGDGDGNTQTTPLQTLAAAGGGGVGGGGPVGQPDPDTATAGAPTPYTYTTVIGGVTTAVLATFTPSIATGVAPSATFKATVLNYSQYLASYATIVQTQLASNNNNNAAFSLSPSWLGVGLSMLTSVVGGAILILGA</sequence>
<evidence type="ECO:0000256" key="1">
    <source>
        <dbReference type="SAM" id="Phobius"/>
    </source>
</evidence>
<feature type="transmembrane region" description="Helical" evidence="1">
    <location>
        <begin position="233"/>
        <end position="253"/>
    </location>
</feature>
<comment type="caution">
    <text evidence="3">The sequence shown here is derived from an EMBL/GenBank/DDBJ whole genome shotgun (WGS) entry which is preliminary data.</text>
</comment>
<keyword evidence="1" id="KW-1133">Transmembrane helix</keyword>